<feature type="region of interest" description="Disordered" evidence="5">
    <location>
        <begin position="148"/>
        <end position="167"/>
    </location>
</feature>
<dbReference type="GO" id="GO:0003677">
    <property type="term" value="F:DNA binding"/>
    <property type="evidence" value="ECO:0007669"/>
    <property type="project" value="UniProtKB-KW"/>
</dbReference>
<reference evidence="7 8" key="1">
    <citation type="submission" date="2024-10" db="EMBL/GenBank/DDBJ databases">
        <title>Updated reference genomes for cyclostephanoid diatoms.</title>
        <authorList>
            <person name="Roberts W.R."/>
            <person name="Alverson A.J."/>
        </authorList>
    </citation>
    <scope>NUCLEOTIDE SEQUENCE [LARGE SCALE GENOMIC DNA]</scope>
    <source>
        <strain evidence="7 8">AJA228-03</strain>
    </source>
</reference>
<dbReference type="InterPro" id="IPR000232">
    <property type="entry name" value="HSF_DNA-bd"/>
</dbReference>
<dbReference type="PANTHER" id="PTHR10015">
    <property type="entry name" value="HEAT SHOCK TRANSCRIPTION FACTOR"/>
    <property type="match status" value="1"/>
</dbReference>
<dbReference type="InterPro" id="IPR036390">
    <property type="entry name" value="WH_DNA-bd_sf"/>
</dbReference>
<dbReference type="EMBL" id="JALLPB020000012">
    <property type="protein sequence ID" value="KAL3826874.1"/>
    <property type="molecule type" value="Genomic_DNA"/>
</dbReference>
<keyword evidence="2" id="KW-0238">DNA-binding</keyword>
<proteinExistence type="inferred from homology"/>
<dbReference type="SUPFAM" id="SSF46785">
    <property type="entry name" value="Winged helix' DNA-binding domain"/>
    <property type="match status" value="1"/>
</dbReference>
<evidence type="ECO:0000256" key="5">
    <source>
        <dbReference type="SAM" id="MobiDB-lite"/>
    </source>
</evidence>
<comment type="similarity">
    <text evidence="4">Belongs to the HSF family.</text>
</comment>
<dbReference type="InterPro" id="IPR036388">
    <property type="entry name" value="WH-like_DNA-bd_sf"/>
</dbReference>
<feature type="domain" description="HSF-type DNA-binding" evidence="6">
    <location>
        <begin position="18"/>
        <end position="113"/>
    </location>
</feature>
<evidence type="ECO:0000256" key="2">
    <source>
        <dbReference type="ARBA" id="ARBA00023125"/>
    </source>
</evidence>
<sequence length="432" mass="48563">MILPIKRFTNDDMSSTSMNKHFPFRLYDMLEYVSTSENSSAISWTHDGLAFVINQEDIFLEHVVPMFFNQTKFRSFTRQLSLWGFRRLNARNTWFNQYFIRGSVEGLKYIKRVEVKTSDPSKKGPPERRPTFDSSELKRVTTLRIASLREMSTKNSPSPEEEVSADSMASFPATSILKTGYEIDDTTNTCSDQISEVTMPYSEAALERYRQIIGVTMLNDDAVLVQALKIHQQHTQPMVLPPIKSRLVEKKLKVAVPMTAPPFLRRSIIRTAEQPHRSAVSMLPFSHLPDNDSRDPEHQQKAEVTVFQHTLPTFVYTTPAPFAENACSDYADNSSVQENAPHKSFSSSSSWPQVNANGSNLRVPSSYVGQGITLSGGQVHQSANDDTNDNFPLLASQILESSDDISCDGDLCSVLGLSSNDLKEECMHPISF</sequence>
<evidence type="ECO:0000259" key="6">
    <source>
        <dbReference type="SMART" id="SM00415"/>
    </source>
</evidence>
<keyword evidence="3" id="KW-0539">Nucleus</keyword>
<evidence type="ECO:0000313" key="8">
    <source>
        <dbReference type="Proteomes" id="UP001530377"/>
    </source>
</evidence>
<evidence type="ECO:0000313" key="7">
    <source>
        <dbReference type="EMBL" id="KAL3826874.1"/>
    </source>
</evidence>
<dbReference type="SMART" id="SM00415">
    <property type="entry name" value="HSF"/>
    <property type="match status" value="1"/>
</dbReference>
<dbReference type="Pfam" id="PF00447">
    <property type="entry name" value="HSF_DNA-bind"/>
    <property type="match status" value="1"/>
</dbReference>
<evidence type="ECO:0000256" key="3">
    <source>
        <dbReference type="ARBA" id="ARBA00023242"/>
    </source>
</evidence>
<keyword evidence="8" id="KW-1185">Reference proteome</keyword>
<protein>
    <recommendedName>
        <fullName evidence="6">HSF-type DNA-binding domain-containing protein</fullName>
    </recommendedName>
</protein>
<comment type="subcellular location">
    <subcellularLocation>
        <location evidence="1">Nucleus</location>
    </subcellularLocation>
</comment>
<evidence type="ECO:0000256" key="4">
    <source>
        <dbReference type="RuleBase" id="RU004020"/>
    </source>
</evidence>
<dbReference type="AlphaFoldDB" id="A0ABD3SQK9"/>
<name>A0ABD3SQK9_9STRA</name>
<feature type="region of interest" description="Disordered" evidence="5">
    <location>
        <begin position="333"/>
        <end position="353"/>
    </location>
</feature>
<dbReference type="Gene3D" id="1.10.10.10">
    <property type="entry name" value="Winged helix-like DNA-binding domain superfamily/Winged helix DNA-binding domain"/>
    <property type="match status" value="1"/>
</dbReference>
<gene>
    <name evidence="7" type="ORF">ACHAXA_000842</name>
</gene>
<organism evidence="7 8">
    <name type="scientific">Cyclostephanos tholiformis</name>
    <dbReference type="NCBI Taxonomy" id="382380"/>
    <lineage>
        <taxon>Eukaryota</taxon>
        <taxon>Sar</taxon>
        <taxon>Stramenopiles</taxon>
        <taxon>Ochrophyta</taxon>
        <taxon>Bacillariophyta</taxon>
        <taxon>Coscinodiscophyceae</taxon>
        <taxon>Thalassiosirophycidae</taxon>
        <taxon>Stephanodiscales</taxon>
        <taxon>Stephanodiscaceae</taxon>
        <taxon>Cyclostephanos</taxon>
    </lineage>
</organism>
<dbReference type="PANTHER" id="PTHR10015:SF206">
    <property type="entry name" value="HSF-TYPE DNA-BINDING DOMAIN-CONTAINING PROTEIN"/>
    <property type="match status" value="1"/>
</dbReference>
<evidence type="ECO:0000256" key="1">
    <source>
        <dbReference type="ARBA" id="ARBA00004123"/>
    </source>
</evidence>
<dbReference type="Proteomes" id="UP001530377">
    <property type="component" value="Unassembled WGS sequence"/>
</dbReference>
<accession>A0ABD3SQK9</accession>
<comment type="caution">
    <text evidence="7">The sequence shown here is derived from an EMBL/GenBank/DDBJ whole genome shotgun (WGS) entry which is preliminary data.</text>
</comment>
<dbReference type="GO" id="GO:0005634">
    <property type="term" value="C:nucleus"/>
    <property type="evidence" value="ECO:0007669"/>
    <property type="project" value="UniProtKB-SubCell"/>
</dbReference>